<name>A0ABS1DLP4_9PROT</name>
<dbReference type="EMBL" id="NRRL01000093">
    <property type="protein sequence ID" value="MBK1670413.1"/>
    <property type="molecule type" value="Genomic_DNA"/>
</dbReference>
<proteinExistence type="predicted"/>
<dbReference type="RefSeq" id="WP_200342776.1">
    <property type="nucleotide sequence ID" value="NZ_NRRL01000093.1"/>
</dbReference>
<keyword evidence="2" id="KW-1185">Reference proteome</keyword>
<dbReference type="PANTHER" id="PTHR46246:SF1">
    <property type="entry name" value="GUANOSINE-3',5'-BIS(DIPHOSPHATE) 3'-PYROPHOSPHOHYDROLASE MESH1"/>
    <property type="match status" value="1"/>
</dbReference>
<evidence type="ECO:0000313" key="1">
    <source>
        <dbReference type="EMBL" id="MBK1670413.1"/>
    </source>
</evidence>
<reference evidence="1 2" key="1">
    <citation type="journal article" date="2020" name="Microorganisms">
        <title>Osmotic Adaptation and Compatible Solute Biosynthesis of Phototrophic Bacteria as Revealed from Genome Analyses.</title>
        <authorList>
            <person name="Imhoff J.F."/>
            <person name="Rahn T."/>
            <person name="Kunzel S."/>
            <person name="Keller A."/>
            <person name="Neulinger S.C."/>
        </authorList>
    </citation>
    <scope>NUCLEOTIDE SEQUENCE [LARGE SCALE GENOMIC DNA]</scope>
    <source>
        <strain evidence="1 2">DSM 9895</strain>
    </source>
</reference>
<dbReference type="Gene3D" id="1.10.3210.10">
    <property type="entry name" value="Hypothetical protein af1432"/>
    <property type="match status" value="1"/>
</dbReference>
<comment type="caution">
    <text evidence="1">The sequence shown here is derived from an EMBL/GenBank/DDBJ whole genome shotgun (WGS) entry which is preliminary data.</text>
</comment>
<evidence type="ECO:0000313" key="2">
    <source>
        <dbReference type="Proteomes" id="UP001296873"/>
    </source>
</evidence>
<dbReference type="Proteomes" id="UP001296873">
    <property type="component" value="Unassembled WGS sequence"/>
</dbReference>
<gene>
    <name evidence="1" type="ORF">CKO28_20525</name>
</gene>
<protein>
    <recommendedName>
        <fullName evidence="3">HD domain-containing protein</fullName>
    </recommendedName>
</protein>
<dbReference type="InterPro" id="IPR052194">
    <property type="entry name" value="MESH1"/>
</dbReference>
<organism evidence="1 2">
    <name type="scientific">Rhodovibrio sodomensis</name>
    <dbReference type="NCBI Taxonomy" id="1088"/>
    <lineage>
        <taxon>Bacteria</taxon>
        <taxon>Pseudomonadati</taxon>
        <taxon>Pseudomonadota</taxon>
        <taxon>Alphaproteobacteria</taxon>
        <taxon>Rhodospirillales</taxon>
        <taxon>Rhodovibrionaceae</taxon>
        <taxon>Rhodovibrio</taxon>
    </lineage>
</organism>
<evidence type="ECO:0008006" key="3">
    <source>
        <dbReference type="Google" id="ProtNLM"/>
    </source>
</evidence>
<sequence>MQTVQTRLPIDQTRPYRALEMRLTARGWSLALQAMHFAARHHQGLRKDGRTPEFFHQIWIARYLLSIERTLEHPELTVTVALLHDVTEDYPVTLAQIAELFGAEVAEAVRLLDKTSAGPHTRIGDYYQQMRASAVASVVKGVDRMHNLHSMTGVFAPAKQISYAEEAKELVVPMLNDAAHAHDHQAPAYETILRTLARQIAATQSRWRGAAQPA</sequence>
<accession>A0ABS1DLP4</accession>
<dbReference type="SUPFAM" id="SSF109604">
    <property type="entry name" value="HD-domain/PDEase-like"/>
    <property type="match status" value="1"/>
</dbReference>
<dbReference type="Pfam" id="PF13328">
    <property type="entry name" value="HD_4"/>
    <property type="match status" value="1"/>
</dbReference>
<dbReference type="PANTHER" id="PTHR46246">
    <property type="entry name" value="GUANOSINE-3',5'-BIS(DIPHOSPHATE) 3'-PYROPHOSPHOHYDROLASE MESH1"/>
    <property type="match status" value="1"/>
</dbReference>